<evidence type="ECO:0000313" key="5">
    <source>
        <dbReference type="Proteomes" id="UP000321361"/>
    </source>
</evidence>
<dbReference type="SMART" id="SM00873">
    <property type="entry name" value="B3_4"/>
    <property type="match status" value="1"/>
</dbReference>
<gene>
    <name evidence="3" type="ORF">A6E74_05810</name>
    <name evidence="2" type="ORF">ETH01_11890</name>
</gene>
<organism evidence="3 4">
    <name type="scientific">Enterococcus thailandicus</name>
    <dbReference type="NCBI Taxonomy" id="417368"/>
    <lineage>
        <taxon>Bacteria</taxon>
        <taxon>Bacillati</taxon>
        <taxon>Bacillota</taxon>
        <taxon>Bacilli</taxon>
        <taxon>Lactobacillales</taxon>
        <taxon>Enterococcaceae</taxon>
        <taxon>Enterococcus</taxon>
    </lineage>
</organism>
<dbReference type="AlphaFoldDB" id="A0A179ES49"/>
<dbReference type="EMBL" id="LWMN01000012">
    <property type="protein sequence ID" value="OAQ55892.1"/>
    <property type="molecule type" value="Genomic_DNA"/>
</dbReference>
<comment type="caution">
    <text evidence="3">The sequence shown here is derived from an EMBL/GenBank/DDBJ whole genome shotgun (WGS) entry which is preliminary data.</text>
</comment>
<dbReference type="PANTHER" id="PTHR39209:SF2">
    <property type="entry name" value="CYTOPLASMIC PROTEIN"/>
    <property type="match status" value="1"/>
</dbReference>
<accession>A0A179ES49</accession>
<dbReference type="PATRIC" id="fig|417368.6.peg.1838"/>
<name>A0A179ES49_ENTTH</name>
<dbReference type="OrthoDB" id="276580at2"/>
<dbReference type="InterPro" id="IPR005146">
    <property type="entry name" value="B3/B4_tRNA-bd"/>
</dbReference>
<dbReference type="Gene3D" id="3.50.40.10">
    <property type="entry name" value="Phenylalanyl-trna Synthetase, Chain B, domain 3"/>
    <property type="match status" value="1"/>
</dbReference>
<reference evidence="2 5" key="2">
    <citation type="submission" date="2019-07" db="EMBL/GenBank/DDBJ databases">
        <title>Whole genome shotgun sequence of Enterococcus thailandicus NBRC 101867.</title>
        <authorList>
            <person name="Hosoyama A."/>
            <person name="Uohara A."/>
            <person name="Ohji S."/>
            <person name="Ichikawa N."/>
        </authorList>
    </citation>
    <scope>NUCLEOTIDE SEQUENCE [LARGE SCALE GENOMIC DNA]</scope>
    <source>
        <strain evidence="2 5">NBRC 101867</strain>
    </source>
</reference>
<proteinExistence type="predicted"/>
<dbReference type="GO" id="GO:0003723">
    <property type="term" value="F:RNA binding"/>
    <property type="evidence" value="ECO:0007669"/>
    <property type="project" value="InterPro"/>
</dbReference>
<feature type="domain" description="B3/B4 tRNA-binding" evidence="1">
    <location>
        <begin position="66"/>
        <end position="215"/>
    </location>
</feature>
<dbReference type="InterPro" id="IPR020825">
    <property type="entry name" value="Phe-tRNA_synthase-like_B3/B4"/>
</dbReference>
<dbReference type="Pfam" id="PF03483">
    <property type="entry name" value="B3_4"/>
    <property type="match status" value="1"/>
</dbReference>
<evidence type="ECO:0000259" key="1">
    <source>
        <dbReference type="SMART" id="SM00873"/>
    </source>
</evidence>
<dbReference type="GO" id="GO:0004826">
    <property type="term" value="F:phenylalanine-tRNA ligase activity"/>
    <property type="evidence" value="ECO:0007669"/>
    <property type="project" value="InterPro"/>
</dbReference>
<dbReference type="Proteomes" id="UP000321361">
    <property type="component" value="Unassembled WGS sequence"/>
</dbReference>
<evidence type="ECO:0000313" key="3">
    <source>
        <dbReference type="EMBL" id="OAQ55892.1"/>
    </source>
</evidence>
<dbReference type="Proteomes" id="UP000078516">
    <property type="component" value="Unassembled WGS sequence"/>
</dbReference>
<reference evidence="3 4" key="1">
    <citation type="submission" date="2016-04" db="EMBL/GenBank/DDBJ databases">
        <title>Draft genome of an Enterococcus thailandicus strain isolated from bovine feces.</title>
        <authorList>
            <person name="Beukers A.G."/>
            <person name="Zaheer R."/>
            <person name="Goji N."/>
            <person name="Cook S.R."/>
            <person name="Amoako K."/>
            <person name="Chaves A.V."/>
            <person name="Ward M.P."/>
            <person name="Mcallister T.A."/>
        </authorList>
    </citation>
    <scope>NUCLEOTIDE SEQUENCE [LARGE SCALE GENOMIC DNA]</scope>
    <source>
        <strain evidence="3 4">F0711D 46</strain>
    </source>
</reference>
<protein>
    <recommendedName>
        <fullName evidence="1">B3/B4 tRNA-binding domain-containing protein</fullName>
    </recommendedName>
</protein>
<evidence type="ECO:0000313" key="2">
    <source>
        <dbReference type="EMBL" id="GEK36902.1"/>
    </source>
</evidence>
<keyword evidence="4" id="KW-1185">Reference proteome</keyword>
<sequence>MKKVIVDTTFWEVFPEATIELLVIEGMNNQVDLSNEPGFTQLLDQAAKKAQVYLTEEPFSQNEVIAQWRKAFTKFKTKKGARSSIEALLKRVSQGRKFLPINPLVDCYNSISLEYGVPCGGEDLEKIKGHLQLGKAVGGEKFLPLGALDDAPALPEELIYFDEEGAICRCLNWREAQRTMLTEETTKAVLVIESINEEQAFRGAQAMEALKELTEKTFNITGKRSTLTAENPETVIQ</sequence>
<dbReference type="SUPFAM" id="SSF56037">
    <property type="entry name" value="PheT/TilS domain"/>
    <property type="match status" value="1"/>
</dbReference>
<dbReference type="EMBL" id="BJUG01000005">
    <property type="protein sequence ID" value="GEK36902.1"/>
    <property type="molecule type" value="Genomic_DNA"/>
</dbReference>
<dbReference type="RefSeq" id="WP_067483694.1">
    <property type="nucleotide sequence ID" value="NZ_BJUG01000005.1"/>
</dbReference>
<dbReference type="PANTHER" id="PTHR39209">
    <property type="match status" value="1"/>
</dbReference>
<evidence type="ECO:0000313" key="4">
    <source>
        <dbReference type="Proteomes" id="UP000078516"/>
    </source>
</evidence>